<dbReference type="EMBL" id="AP028679">
    <property type="protein sequence ID" value="BEQ14933.1"/>
    <property type="molecule type" value="Genomic_DNA"/>
</dbReference>
<keyword evidence="1" id="KW-0067">ATP-binding</keyword>
<dbReference type="PROSITE" id="PS50975">
    <property type="entry name" value="ATP_GRASP"/>
    <property type="match status" value="1"/>
</dbReference>
<protein>
    <submittedName>
        <fullName evidence="3">Acyl-CoA synthetase</fullName>
    </submittedName>
</protein>
<dbReference type="GO" id="GO:0046872">
    <property type="term" value="F:metal ion binding"/>
    <property type="evidence" value="ECO:0007669"/>
    <property type="project" value="InterPro"/>
</dbReference>
<gene>
    <name evidence="3" type="ORF">FAK_19990</name>
</gene>
<dbReference type="SUPFAM" id="SSF52210">
    <property type="entry name" value="Succinyl-CoA synthetase domains"/>
    <property type="match status" value="2"/>
</dbReference>
<dbReference type="Gene3D" id="3.40.50.261">
    <property type="entry name" value="Succinyl-CoA synthetase domains"/>
    <property type="match status" value="2"/>
</dbReference>
<dbReference type="Gene3D" id="3.30.1490.20">
    <property type="entry name" value="ATP-grasp fold, A domain"/>
    <property type="match status" value="1"/>
</dbReference>
<dbReference type="InterPro" id="IPR011761">
    <property type="entry name" value="ATP-grasp"/>
</dbReference>
<dbReference type="PANTHER" id="PTHR42793:SF1">
    <property type="entry name" value="PEPTIDYL-LYSINE N-ACETYLTRANSFERASE PATZ"/>
    <property type="match status" value="1"/>
</dbReference>
<organism evidence="3 4">
    <name type="scientific">Desulfoferula mesophila</name>
    <dbReference type="NCBI Taxonomy" id="3058419"/>
    <lineage>
        <taxon>Bacteria</taxon>
        <taxon>Pseudomonadati</taxon>
        <taxon>Thermodesulfobacteriota</taxon>
        <taxon>Desulfarculia</taxon>
        <taxon>Desulfarculales</taxon>
        <taxon>Desulfarculaceae</taxon>
        <taxon>Desulfoferula</taxon>
    </lineage>
</organism>
<dbReference type="InterPro" id="IPR013815">
    <property type="entry name" value="ATP_grasp_subdomain_1"/>
</dbReference>
<dbReference type="AlphaFoldDB" id="A0AAU9ECY4"/>
<evidence type="ECO:0000259" key="2">
    <source>
        <dbReference type="PROSITE" id="PS50975"/>
    </source>
</evidence>
<accession>A0AAU9ECY4</accession>
<feature type="domain" description="ATP-grasp" evidence="2">
    <location>
        <begin position="484"/>
        <end position="536"/>
    </location>
</feature>
<dbReference type="RefSeq" id="WP_338606604.1">
    <property type="nucleotide sequence ID" value="NZ_AP028679.1"/>
</dbReference>
<evidence type="ECO:0000313" key="3">
    <source>
        <dbReference type="EMBL" id="BEQ14933.1"/>
    </source>
</evidence>
<evidence type="ECO:0000256" key="1">
    <source>
        <dbReference type="PROSITE-ProRule" id="PRU00409"/>
    </source>
</evidence>
<dbReference type="InterPro" id="IPR016102">
    <property type="entry name" value="Succinyl-CoA_synth-like"/>
</dbReference>
<dbReference type="Pfam" id="PF13549">
    <property type="entry name" value="ATP-grasp_5"/>
    <property type="match status" value="1"/>
</dbReference>
<evidence type="ECO:0000313" key="4">
    <source>
        <dbReference type="Proteomes" id="UP001366166"/>
    </source>
</evidence>
<dbReference type="SMART" id="SM00881">
    <property type="entry name" value="CoA_binding"/>
    <property type="match status" value="1"/>
</dbReference>
<keyword evidence="4" id="KW-1185">Reference proteome</keyword>
<dbReference type="Pfam" id="PF13380">
    <property type="entry name" value="CoA_binding_2"/>
    <property type="match status" value="1"/>
</dbReference>
<dbReference type="InterPro" id="IPR036291">
    <property type="entry name" value="NAD(P)-bd_dom_sf"/>
</dbReference>
<dbReference type="Pfam" id="PF13607">
    <property type="entry name" value="Succ_CoA_lig"/>
    <property type="match status" value="1"/>
</dbReference>
<dbReference type="SUPFAM" id="SSF51735">
    <property type="entry name" value="NAD(P)-binding Rossmann-fold domains"/>
    <property type="match status" value="1"/>
</dbReference>
<sequence>MKQFFYPSSVAILGVSPRPGNMGRNILANLENIGFPGEIFLVSPKGGELGGRPIYSSVAELPQTPDLAVVLTPAATVPGLVEDCGQKGVKRMVIETGGFRELADDRRSLENQIVEASRKYGMRFIGPNCIGVICTESKLSVPFPLLDRPIRPGGLSILAQSGGIGLTYLHGCSENKVGVAKFCSMGNKLNVNERDLLAYLVDDPQTEAILLYLESIVDGRALYDLIRSTSKPVVVHKSNIGATSHAIASSHTAALANDDAVVDAALKQAGAIRAHTVHECMQIVKGLSLPKPKGRRLAIISRSGGHAVVSADAAFRHDMVLPPFPEEYLAPIQEATRASVIHLQNPLDLGDLFHFELYVDIVKNALAQEDFDAVVMVHGYRGPEVEVSRQFVAKVGELCKQAGKPVALVLLVDPEEMIEAAKLSSIPLFPFAEEGILALSCSQKAGGIPVTDRLGCAEGFDQDMAQRLLASAGPDGWLDLPEALHLLNAARIPVAPFVTALDAEDAVHAAETLGYPVVLKAVGGAELLHKTEAGGVVLGLEDAEAVRAAAQKMMDRLKPQRLVVMQQIGGGQELIMGIKRDPGFGPVVLLGLGGVTAEALGDVSLRLAPVDDNEAGQMMDELKGAALLKGFRGRPPVSRAALLEAVMRLAILADRMPAIAELDVNPLLAGPGGVMAVDARVRVAGDLPKPGH</sequence>
<dbReference type="Proteomes" id="UP001366166">
    <property type="component" value="Chromosome"/>
</dbReference>
<reference evidence="4" key="1">
    <citation type="journal article" date="2023" name="Arch. Microbiol.">
        <title>Desulfoferula mesophilus gen. nov. sp. nov., a mesophilic sulfate-reducing bacterium isolated from a brackish lake sediment.</title>
        <authorList>
            <person name="Watanabe T."/>
            <person name="Yabe T."/>
            <person name="Tsuji J.M."/>
            <person name="Fukui M."/>
        </authorList>
    </citation>
    <scope>NUCLEOTIDE SEQUENCE [LARGE SCALE GENOMIC DNA]</scope>
    <source>
        <strain evidence="4">12FAK</strain>
    </source>
</reference>
<dbReference type="Gene3D" id="3.40.50.720">
    <property type="entry name" value="NAD(P)-binding Rossmann-like Domain"/>
    <property type="match status" value="1"/>
</dbReference>
<proteinExistence type="predicted"/>
<dbReference type="PANTHER" id="PTHR42793">
    <property type="entry name" value="COA BINDING DOMAIN CONTAINING PROTEIN"/>
    <property type="match status" value="1"/>
</dbReference>
<dbReference type="InterPro" id="IPR003781">
    <property type="entry name" value="CoA-bd"/>
</dbReference>
<keyword evidence="1" id="KW-0547">Nucleotide-binding</keyword>
<dbReference type="KEGG" id="dmp:FAK_19990"/>
<name>A0AAU9ECY4_9BACT</name>
<dbReference type="GO" id="GO:0005524">
    <property type="term" value="F:ATP binding"/>
    <property type="evidence" value="ECO:0007669"/>
    <property type="project" value="UniProtKB-UniRule"/>
</dbReference>
<dbReference type="SUPFAM" id="SSF56059">
    <property type="entry name" value="Glutathione synthetase ATP-binding domain-like"/>
    <property type="match status" value="1"/>
</dbReference>
<dbReference type="InterPro" id="IPR032875">
    <property type="entry name" value="Succ_CoA_lig_flav_dom"/>
</dbReference>
<dbReference type="Gene3D" id="3.30.470.20">
    <property type="entry name" value="ATP-grasp fold, B domain"/>
    <property type="match status" value="1"/>
</dbReference>